<sequence>MYPNAQRDPSRPFAMPPPPPMSPPLPGQMNAGMNIPPPPPRYPSAPSTTGGLNLPPPPSGPPPNSAMGPQAPWQGSWGRMYDSRPGLTIPPPPSGGPHVAYNPRLHAQSSMQNLNGSLSIPPPPPQQQMQQQQQAEPSGMSATYIPQGDTYGEGVGIPAFGWDESAETMTSQSSWQSQSQTSNDTANTTPADSESRDRLYANAMHGRMMSTASNATSASSGIPPEMAAKWPLDHVLLWMATNQFSKDWQETFRGLNLHGAQFLELGSARGGRGNFGMMHQQVYPNLAKECYNSGAGWDQLREREEGKRMRRLIRAILHSGGMAAPTPSRPAQGGHARRESNANNTQSAGTDADSPNTPIKAPGRGFGERRFSQTRSTTMPTLSNTMSSDSNHRTILKNLDIESSRRHSPTGSETRERGSAIRSDSPGGSPMPNSGLFPQSAGLSASSPSGRFPNHRSRNSIDSVSSSAAIYGSGVPPEASQLLRNGMGGIGEMMNSNRNDGRRGQDGGRSPLEPGDRSAGTDPPHSARDNKSFLSFLKRKKQREDGSFPSPEDGETSPNILKPSSLGSRYNASETSLDRPSSSFSIQDNTPALRTQKASASRLFLLVTLDGWNYRMCDVTDCDTAADLRVCISLNLGLPDPNSIHIYLTDLGRAEHDEPLEDQSLLIHKRNKADINGTLKLFVKTGGASPPVVPNVVTPGYASIDEDTYARLNGQRSRSSSSPPTSRVNTISGDGPDPNELAQKANEYKAGVEKQQQAYLAKRRQALEKSSPQEGGQFGIVGRNVDFDQPRSSPYEEKKPDGLFPQRKAPAPPGVETATLIKANSLSRKTGHAMRPSQGSFDGFPTPRRPATTNWNSSGGDPSQDPNQRRSATASRDPVNSALGALVGMGSALSHFGRPHSGANRQQQRPVSPNRVNSGPAAGAAYNEQRGKGVIANVDWGQTASGRSSPRSASGSPGTLTWSRGDLAFVIPDYSPGGTPVNWGRDTPDDGILAKMRETAQRAPSPGDLSPSTAHPSYTTPTANGSELDRRKSTRMDVDFTDTDVQFSAPVPKLSAMQGDDDSGDDSDDGLFAVPVRGRQPSVKARKSSMGGGHDSDSDPNGKKPNLTLNTSRSKKQLSVSFNSPGARTPDFEDDASQSGKNSQRRTPATPRSDSDDGKLGRRKSFIERDVWANRPPAEALLENLDAFFPELDLDEPVLDEMQLREASPTVSPITEMDENNGGEGSRANENLSLTEPTAGFATARSSMYSDNDTLGSDESTLKALERPASIASIAQRSVRRSGGLGRMKSIRQVARGAHEANKRFTTASSASGAGGASSMIQRRKSTKMFGANVVQIKPDRGSMIIPQIPQDTLPKRQTTFRWFKGELIGKGTYGRVYLGMNATTGEFLAVKEVEVNPKAAGGDRNRMRELVAALDQEIDTMQYLDHDNIVQYLGCERKEASISIFLEYISGGSIGSCLRKHGKFEEPVVSSLTRQTLSGLAYLHREGILHRDLKADNILLDVDGTCKISDFGISKKTDDIYGNDKTNSMQGSVFWMAPEVILSQKEGYSAKVDIWSLGCVVLEMFAGRRPWSKEEAVGAIYKIANGETPPIADEVREAISPYALGFMLDCFTVDPGERPTADRLLRHHEFCELDNNYNFFDTDLYAKIRGTFQ</sequence>
<accession>A0A1Y2DHS2</accession>
<evidence type="ECO:0000256" key="8">
    <source>
        <dbReference type="ARBA" id="ARBA00048130"/>
    </source>
</evidence>
<evidence type="ECO:0000259" key="11">
    <source>
        <dbReference type="PROSITE" id="PS50011"/>
    </source>
</evidence>
<evidence type="ECO:0000313" key="12">
    <source>
        <dbReference type="EMBL" id="ORY58780.1"/>
    </source>
</evidence>
<keyword evidence="5" id="KW-0418">Kinase</keyword>
<feature type="compositionally biased region" description="Basic and acidic residues" evidence="10">
    <location>
        <begin position="1027"/>
        <end position="1038"/>
    </location>
</feature>
<feature type="compositionally biased region" description="Pro residues" evidence="10">
    <location>
        <begin position="14"/>
        <end position="26"/>
    </location>
</feature>
<dbReference type="Pfam" id="PF00069">
    <property type="entry name" value="Pkinase"/>
    <property type="match status" value="1"/>
</dbReference>
<evidence type="ECO:0000256" key="9">
    <source>
        <dbReference type="PROSITE-ProRule" id="PRU10141"/>
    </source>
</evidence>
<evidence type="ECO:0000256" key="10">
    <source>
        <dbReference type="SAM" id="MobiDB-lite"/>
    </source>
</evidence>
<dbReference type="GeneID" id="63772921"/>
<evidence type="ECO:0000256" key="5">
    <source>
        <dbReference type="ARBA" id="ARBA00022777"/>
    </source>
</evidence>
<dbReference type="OrthoDB" id="266718at2759"/>
<comment type="catalytic activity">
    <reaction evidence="8">
        <text>L-seryl-[protein] + ATP = O-phospho-L-seryl-[protein] + ADP + H(+)</text>
        <dbReference type="Rhea" id="RHEA:17989"/>
        <dbReference type="Rhea" id="RHEA-COMP:9863"/>
        <dbReference type="Rhea" id="RHEA-COMP:11604"/>
        <dbReference type="ChEBI" id="CHEBI:15378"/>
        <dbReference type="ChEBI" id="CHEBI:29999"/>
        <dbReference type="ChEBI" id="CHEBI:30616"/>
        <dbReference type="ChEBI" id="CHEBI:83421"/>
        <dbReference type="ChEBI" id="CHEBI:456216"/>
        <dbReference type="EC" id="2.7.11.24"/>
    </reaction>
    <physiologicalReaction direction="left-to-right" evidence="8">
        <dbReference type="Rhea" id="RHEA:17990"/>
    </physiologicalReaction>
</comment>
<evidence type="ECO:0000256" key="4">
    <source>
        <dbReference type="ARBA" id="ARBA00022741"/>
    </source>
</evidence>
<dbReference type="PROSITE" id="PS00107">
    <property type="entry name" value="PROTEIN_KINASE_ATP"/>
    <property type="match status" value="1"/>
</dbReference>
<feature type="compositionally biased region" description="Polar residues" evidence="10">
    <location>
        <begin position="1107"/>
        <end position="1126"/>
    </location>
</feature>
<evidence type="ECO:0000256" key="7">
    <source>
        <dbReference type="ARBA" id="ARBA00047919"/>
    </source>
</evidence>
<feature type="compositionally biased region" description="Polar residues" evidence="10">
    <location>
        <begin position="1137"/>
        <end position="1152"/>
    </location>
</feature>
<dbReference type="InterPro" id="IPR017441">
    <property type="entry name" value="Protein_kinase_ATP_BS"/>
</dbReference>
<feature type="region of interest" description="Disordered" evidence="10">
    <location>
        <begin position="318"/>
        <end position="592"/>
    </location>
</feature>
<feature type="region of interest" description="Disordered" evidence="10">
    <location>
        <begin position="1298"/>
        <end position="1323"/>
    </location>
</feature>
<name>A0A1Y2DHS2_9PEZI</name>
<dbReference type="InterPro" id="IPR000719">
    <property type="entry name" value="Prot_kinase_dom"/>
</dbReference>
<feature type="compositionally biased region" description="Pro residues" evidence="10">
    <location>
        <begin position="54"/>
        <end position="64"/>
    </location>
</feature>
<dbReference type="FunFam" id="1.10.510.10:FF:000182">
    <property type="entry name" value="MAP kinase kinase kinase mkh1"/>
    <property type="match status" value="1"/>
</dbReference>
<feature type="domain" description="Protein kinase" evidence="11">
    <location>
        <begin position="1363"/>
        <end position="1632"/>
    </location>
</feature>
<protein>
    <recommendedName>
        <fullName evidence="2">mitogen-activated protein kinase</fullName>
        <ecNumber evidence="2">2.7.11.24</ecNumber>
    </recommendedName>
</protein>
<feature type="compositionally biased region" description="Low complexity" evidence="10">
    <location>
        <begin position="944"/>
        <end position="957"/>
    </location>
</feature>
<proteinExistence type="inferred from homology"/>
<dbReference type="InterPro" id="IPR008271">
    <property type="entry name" value="Ser/Thr_kinase_AS"/>
</dbReference>
<feature type="compositionally biased region" description="Low complexity" evidence="10">
    <location>
        <begin position="716"/>
        <end position="727"/>
    </location>
</feature>
<feature type="compositionally biased region" description="Polar residues" evidence="10">
    <location>
        <begin position="183"/>
        <end position="192"/>
    </location>
</feature>
<dbReference type="RefSeq" id="XP_040711592.1">
    <property type="nucleotide sequence ID" value="XM_040856709.1"/>
</dbReference>
<feature type="compositionally biased region" description="Low complexity" evidence="10">
    <location>
        <begin position="44"/>
        <end position="53"/>
    </location>
</feature>
<dbReference type="PANTHER" id="PTHR48016:SF48">
    <property type="entry name" value="SERINE_THREONINE-PROTEIN KINASE BCK1_SLK1_SSP31"/>
    <property type="match status" value="1"/>
</dbReference>
<feature type="region of interest" description="Disordered" evidence="10">
    <location>
        <begin position="1208"/>
        <end position="1233"/>
    </location>
</feature>
<feature type="region of interest" description="Disordered" evidence="10">
    <location>
        <begin position="712"/>
        <end position="741"/>
    </location>
</feature>
<feature type="compositionally biased region" description="Polar residues" evidence="10">
    <location>
        <begin position="1010"/>
        <end position="1025"/>
    </location>
</feature>
<dbReference type="GO" id="GO:0000196">
    <property type="term" value="P:cell integrity MAPK cascade"/>
    <property type="evidence" value="ECO:0007669"/>
    <property type="project" value="UniProtKB-ARBA"/>
</dbReference>
<reference evidence="12 13" key="1">
    <citation type="submission" date="2016-07" db="EMBL/GenBank/DDBJ databases">
        <title>Pervasive Adenine N6-methylation of Active Genes in Fungi.</title>
        <authorList>
            <consortium name="DOE Joint Genome Institute"/>
            <person name="Mondo S.J."/>
            <person name="Dannebaum R.O."/>
            <person name="Kuo R.C."/>
            <person name="Labutti K."/>
            <person name="Haridas S."/>
            <person name="Kuo A."/>
            <person name="Salamov A."/>
            <person name="Ahrendt S.R."/>
            <person name="Lipzen A."/>
            <person name="Sullivan W."/>
            <person name="Andreopoulos W.B."/>
            <person name="Clum A."/>
            <person name="Lindquist E."/>
            <person name="Daum C."/>
            <person name="Ramamoorthy G.K."/>
            <person name="Gryganskyi A."/>
            <person name="Culley D."/>
            <person name="Magnuson J.K."/>
            <person name="James T.Y."/>
            <person name="O'Malley M.A."/>
            <person name="Stajich J.E."/>
            <person name="Spatafora J.W."/>
            <person name="Visel A."/>
            <person name="Grigoriev I.V."/>
        </authorList>
    </citation>
    <scope>NUCLEOTIDE SEQUENCE [LARGE SCALE GENOMIC DNA]</scope>
    <source>
        <strain evidence="12 13">CBS 129021</strain>
    </source>
</reference>
<feature type="region of interest" description="Disordered" evidence="10">
    <location>
        <begin position="1"/>
        <end position="196"/>
    </location>
</feature>
<evidence type="ECO:0000256" key="2">
    <source>
        <dbReference type="ARBA" id="ARBA00012411"/>
    </source>
</evidence>
<dbReference type="FunFam" id="3.30.200.20:FF:000387">
    <property type="entry name" value="Serine/threonine-protein kinase STE11"/>
    <property type="match status" value="1"/>
</dbReference>
<keyword evidence="3" id="KW-0808">Transferase</keyword>
<feature type="compositionally biased region" description="Polar residues" evidence="10">
    <location>
        <begin position="373"/>
        <end position="389"/>
    </location>
</feature>
<dbReference type="InterPro" id="IPR050538">
    <property type="entry name" value="MAP_kinase_kinase_kinase"/>
</dbReference>
<feature type="compositionally biased region" description="Polar residues" evidence="10">
    <location>
        <begin position="107"/>
        <end position="118"/>
    </location>
</feature>
<feature type="binding site" evidence="9">
    <location>
        <position position="1392"/>
    </location>
    <ligand>
        <name>ATP</name>
        <dbReference type="ChEBI" id="CHEBI:30616"/>
    </ligand>
</feature>
<feature type="compositionally biased region" description="Polar residues" evidence="10">
    <location>
        <begin position="903"/>
        <end position="917"/>
    </location>
</feature>
<dbReference type="InterPro" id="IPR011009">
    <property type="entry name" value="Kinase-like_dom_sf"/>
</dbReference>
<comment type="caution">
    <text evidence="12">The sequence shown here is derived from an EMBL/GenBank/DDBJ whole genome shotgun (WGS) entry which is preliminary data.</text>
</comment>
<feature type="compositionally biased region" description="Basic and acidic residues" evidence="10">
    <location>
        <begin position="1153"/>
        <end position="1162"/>
    </location>
</feature>
<dbReference type="Gene3D" id="1.10.510.10">
    <property type="entry name" value="Transferase(Phosphotransferase) domain 1"/>
    <property type="match status" value="1"/>
</dbReference>
<gene>
    <name evidence="12" type="ORF">BCR38DRAFT_352458</name>
</gene>
<evidence type="ECO:0000256" key="6">
    <source>
        <dbReference type="ARBA" id="ARBA00022840"/>
    </source>
</evidence>
<dbReference type="SUPFAM" id="SSF56112">
    <property type="entry name" value="Protein kinase-like (PK-like)"/>
    <property type="match status" value="1"/>
</dbReference>
<feature type="compositionally biased region" description="Low complexity" evidence="10">
    <location>
        <begin position="170"/>
        <end position="182"/>
    </location>
</feature>
<feature type="compositionally biased region" description="Polar residues" evidence="10">
    <location>
        <begin position="341"/>
        <end position="357"/>
    </location>
</feature>
<dbReference type="InParanoid" id="A0A1Y2DHS2"/>
<organism evidence="12 13">
    <name type="scientific">Pseudomassariella vexata</name>
    <dbReference type="NCBI Taxonomy" id="1141098"/>
    <lineage>
        <taxon>Eukaryota</taxon>
        <taxon>Fungi</taxon>
        <taxon>Dikarya</taxon>
        <taxon>Ascomycota</taxon>
        <taxon>Pezizomycotina</taxon>
        <taxon>Sordariomycetes</taxon>
        <taxon>Xylariomycetidae</taxon>
        <taxon>Amphisphaeriales</taxon>
        <taxon>Pseudomassariaceae</taxon>
        <taxon>Pseudomassariella</taxon>
    </lineage>
</organism>
<evidence type="ECO:0000256" key="1">
    <source>
        <dbReference type="ARBA" id="ARBA00006529"/>
    </source>
</evidence>
<comment type="similarity">
    <text evidence="1">Belongs to the protein kinase superfamily. STE Ser/Thr protein kinase family. MAP kinase kinase kinase subfamily.</text>
</comment>
<feature type="compositionally biased region" description="Polar residues" evidence="10">
    <location>
        <begin position="565"/>
        <end position="592"/>
    </location>
</feature>
<keyword evidence="6 9" id="KW-0067">ATP-binding</keyword>
<dbReference type="SMART" id="SM00220">
    <property type="entry name" value="S_TKc"/>
    <property type="match status" value="1"/>
</dbReference>
<dbReference type="GO" id="GO:0005524">
    <property type="term" value="F:ATP binding"/>
    <property type="evidence" value="ECO:0007669"/>
    <property type="project" value="UniProtKB-UniRule"/>
</dbReference>
<keyword evidence="4 9" id="KW-0547">Nucleotide-binding</keyword>
<dbReference type="GO" id="GO:0004707">
    <property type="term" value="F:MAP kinase activity"/>
    <property type="evidence" value="ECO:0007669"/>
    <property type="project" value="UniProtKB-EC"/>
</dbReference>
<dbReference type="EC" id="2.7.11.24" evidence="2"/>
<evidence type="ECO:0000313" key="13">
    <source>
        <dbReference type="Proteomes" id="UP000193689"/>
    </source>
</evidence>
<evidence type="ECO:0000256" key="3">
    <source>
        <dbReference type="ARBA" id="ARBA00022679"/>
    </source>
</evidence>
<feature type="compositionally biased region" description="Basic and acidic residues" evidence="10">
    <location>
        <begin position="785"/>
        <end position="801"/>
    </location>
</feature>
<feature type="region of interest" description="Disordered" evidence="10">
    <location>
        <begin position="763"/>
        <end position="1162"/>
    </location>
</feature>
<dbReference type="PANTHER" id="PTHR48016">
    <property type="entry name" value="MAP KINASE KINASE KINASE SSK2-RELATED-RELATED"/>
    <property type="match status" value="1"/>
</dbReference>
<keyword evidence="13" id="KW-1185">Reference proteome</keyword>
<feature type="compositionally biased region" description="Acidic residues" evidence="10">
    <location>
        <begin position="1059"/>
        <end position="1069"/>
    </location>
</feature>
<dbReference type="STRING" id="1141098.A0A1Y2DHS2"/>
<dbReference type="PROSITE" id="PS00108">
    <property type="entry name" value="PROTEIN_KINASE_ST"/>
    <property type="match status" value="1"/>
</dbReference>
<dbReference type="PROSITE" id="PS50011">
    <property type="entry name" value="PROTEIN_KINASE_DOM"/>
    <property type="match status" value="1"/>
</dbReference>
<dbReference type="GO" id="GO:0004709">
    <property type="term" value="F:MAP kinase kinase kinase activity"/>
    <property type="evidence" value="ECO:0007669"/>
    <property type="project" value="UniProtKB-ARBA"/>
</dbReference>
<dbReference type="EMBL" id="MCFJ01000015">
    <property type="protein sequence ID" value="ORY58780.1"/>
    <property type="molecule type" value="Genomic_DNA"/>
</dbReference>
<comment type="catalytic activity">
    <reaction evidence="7">
        <text>L-threonyl-[protein] + ATP = O-phospho-L-threonyl-[protein] + ADP + H(+)</text>
        <dbReference type="Rhea" id="RHEA:46608"/>
        <dbReference type="Rhea" id="RHEA-COMP:11060"/>
        <dbReference type="Rhea" id="RHEA-COMP:11605"/>
        <dbReference type="ChEBI" id="CHEBI:15378"/>
        <dbReference type="ChEBI" id="CHEBI:30013"/>
        <dbReference type="ChEBI" id="CHEBI:30616"/>
        <dbReference type="ChEBI" id="CHEBI:61977"/>
        <dbReference type="ChEBI" id="CHEBI:456216"/>
        <dbReference type="EC" id="2.7.11.24"/>
    </reaction>
    <physiologicalReaction direction="left-to-right" evidence="7">
        <dbReference type="Rhea" id="RHEA:46609"/>
    </physiologicalReaction>
</comment>
<dbReference type="Proteomes" id="UP000193689">
    <property type="component" value="Unassembled WGS sequence"/>
</dbReference>
<feature type="compositionally biased region" description="Polar residues" evidence="10">
    <location>
        <begin position="851"/>
        <end position="874"/>
    </location>
</feature>